<accession>D8T6J4</accession>
<feature type="domain" description="B box-type" evidence="9">
    <location>
        <begin position="43"/>
        <end position="90"/>
    </location>
</feature>
<dbReference type="GO" id="GO:0005634">
    <property type="term" value="C:nucleus"/>
    <property type="evidence" value="ECO:0000318"/>
    <property type="project" value="GO_Central"/>
</dbReference>
<name>D8T6J4_SELML</name>
<evidence type="ECO:0000259" key="10">
    <source>
        <dbReference type="PROSITE" id="PS51017"/>
    </source>
</evidence>
<keyword evidence="13" id="KW-1185">Reference proteome</keyword>
<comment type="similarity">
    <text evidence="2">Belongs to the CONSTANS family.</text>
</comment>
<dbReference type="InterPro" id="IPR010402">
    <property type="entry name" value="CCT_domain"/>
</dbReference>
<evidence type="ECO:0000256" key="5">
    <source>
        <dbReference type="ARBA" id="ARBA00023242"/>
    </source>
</evidence>
<evidence type="ECO:0000256" key="7">
    <source>
        <dbReference type="PROSITE-ProRule" id="PRU00357"/>
    </source>
</evidence>
<organism evidence="13">
    <name type="scientific">Selaginella moellendorffii</name>
    <name type="common">Spikemoss</name>
    <dbReference type="NCBI Taxonomy" id="88036"/>
    <lineage>
        <taxon>Eukaryota</taxon>
        <taxon>Viridiplantae</taxon>
        <taxon>Streptophyta</taxon>
        <taxon>Embryophyta</taxon>
        <taxon>Tracheophyta</taxon>
        <taxon>Lycopodiopsida</taxon>
        <taxon>Selaginellales</taxon>
        <taxon>Selaginellaceae</taxon>
        <taxon>Selaginella</taxon>
    </lineage>
</organism>
<dbReference type="FunCoup" id="D8T6J4">
    <property type="interactions" value="665"/>
</dbReference>
<keyword evidence="6" id="KW-0863">Zinc-finger</keyword>
<comment type="subcellular location">
    <subcellularLocation>
        <location evidence="1 7">Nucleus</location>
    </subcellularLocation>
</comment>
<sequence length="363" mass="38714">MTKPCDACQSGNAVIYCRADAAFLCCSCDNKVHCANKLASRHERVLVCEVCEHAPAAVTCKADAAALCVTCDSDIHSANPLARRHERVPITPFVDSSDGGAAPPPAPPILHDTGNANHDDEEESSAAEAASWLLPQPNNLAKSDGEKLGGGVESTDFYSTLKPSAPPPLRIEKLLLKSQAAANFDLFSDEDSYLDMDFLGALHSVTDSLVPIHTTGGALHSSSPVGSNADSYDLDVHDKSPPHAYCPGLSLSASSIDVGVVPDASLSDISTPQSRPTSSSVFGSGEAQAAAAPLHHATPLEPIAREARVLRYREKRKNRKFEKTIRYASRKAYAETRPRIKGRFAKRGEMDSYDASFGVVPSF</sequence>
<dbReference type="Proteomes" id="UP000001514">
    <property type="component" value="Unassembled WGS sequence"/>
</dbReference>
<evidence type="ECO:0000256" key="6">
    <source>
        <dbReference type="PROSITE-ProRule" id="PRU00024"/>
    </source>
</evidence>
<dbReference type="PROSITE" id="PS51017">
    <property type="entry name" value="CCT"/>
    <property type="match status" value="1"/>
</dbReference>
<dbReference type="STRING" id="88036.D8T6J4"/>
<dbReference type="Pfam" id="PF00643">
    <property type="entry name" value="zf-B_box"/>
    <property type="match status" value="1"/>
</dbReference>
<dbReference type="SMART" id="SM00336">
    <property type="entry name" value="BBOX"/>
    <property type="match status" value="2"/>
</dbReference>
<dbReference type="Gramene" id="EFJ07683">
    <property type="protein sequence ID" value="EFJ07683"/>
    <property type="gene ID" value="SELMODRAFT_161550"/>
</dbReference>
<feature type="domain" description="B box-type" evidence="9">
    <location>
        <begin position="1"/>
        <end position="47"/>
    </location>
</feature>
<protein>
    <submittedName>
        <fullName evidence="12">Uncharacterized protein</fullName>
    </submittedName>
</protein>
<gene>
    <name evidence="11" type="ORF">SELMODRAFT_161550</name>
    <name evidence="12" type="ORF">SELMODRAFT_185898</name>
</gene>
<feature type="region of interest" description="Disordered" evidence="8">
    <location>
        <begin position="92"/>
        <end position="127"/>
    </location>
</feature>
<evidence type="ECO:0000256" key="2">
    <source>
        <dbReference type="ARBA" id="ARBA00010024"/>
    </source>
</evidence>
<dbReference type="EMBL" id="GL377682">
    <property type="protein sequence ID" value="EFJ07683.1"/>
    <property type="molecule type" value="Genomic_DNA"/>
</dbReference>
<keyword evidence="5 7" id="KW-0539">Nucleus</keyword>
<dbReference type="CDD" id="cd19821">
    <property type="entry name" value="Bbox1_BBX-like"/>
    <property type="match status" value="2"/>
</dbReference>
<dbReference type="GO" id="GO:0009909">
    <property type="term" value="P:regulation of flower development"/>
    <property type="evidence" value="ECO:0000318"/>
    <property type="project" value="GO_Central"/>
</dbReference>
<dbReference type="GO" id="GO:0008270">
    <property type="term" value="F:zinc ion binding"/>
    <property type="evidence" value="ECO:0007669"/>
    <property type="project" value="UniProtKB-KW"/>
</dbReference>
<evidence type="ECO:0000259" key="9">
    <source>
        <dbReference type="PROSITE" id="PS50119"/>
    </source>
</evidence>
<proteinExistence type="inferred from homology"/>
<dbReference type="OMA" id="QKPAVGY"/>
<dbReference type="InterPro" id="IPR045281">
    <property type="entry name" value="CONSTANS-like"/>
</dbReference>
<evidence type="ECO:0000256" key="1">
    <source>
        <dbReference type="ARBA" id="ARBA00004123"/>
    </source>
</evidence>
<dbReference type="EMBL" id="GL377681">
    <property type="protein sequence ID" value="EFJ07736.1"/>
    <property type="molecule type" value="Genomic_DNA"/>
</dbReference>
<feature type="domain" description="CCT" evidence="10">
    <location>
        <begin position="305"/>
        <end position="347"/>
    </location>
</feature>
<dbReference type="PANTHER" id="PTHR31319:SF77">
    <property type="entry name" value="ZINC FINGER PROTEIN CONSTANS-LIKE 4"/>
    <property type="match status" value="1"/>
</dbReference>
<dbReference type="HOGENOM" id="CLU_028225_3_2_1"/>
<evidence type="ECO:0000256" key="4">
    <source>
        <dbReference type="ARBA" id="ARBA00022833"/>
    </source>
</evidence>
<reference evidence="12 13" key="1">
    <citation type="journal article" date="2011" name="Science">
        <title>The Selaginella genome identifies genetic changes associated with the evolution of vascular plants.</title>
        <authorList>
            <person name="Banks J.A."/>
            <person name="Nishiyama T."/>
            <person name="Hasebe M."/>
            <person name="Bowman J.L."/>
            <person name="Gribskov M."/>
            <person name="dePamphilis C."/>
            <person name="Albert V.A."/>
            <person name="Aono N."/>
            <person name="Aoyama T."/>
            <person name="Ambrose B.A."/>
            <person name="Ashton N.W."/>
            <person name="Axtell M.J."/>
            <person name="Barker E."/>
            <person name="Barker M.S."/>
            <person name="Bennetzen J.L."/>
            <person name="Bonawitz N.D."/>
            <person name="Chapple C."/>
            <person name="Cheng C."/>
            <person name="Correa L.G."/>
            <person name="Dacre M."/>
            <person name="DeBarry J."/>
            <person name="Dreyer I."/>
            <person name="Elias M."/>
            <person name="Engstrom E.M."/>
            <person name="Estelle M."/>
            <person name="Feng L."/>
            <person name="Finet C."/>
            <person name="Floyd S.K."/>
            <person name="Frommer W.B."/>
            <person name="Fujita T."/>
            <person name="Gramzow L."/>
            <person name="Gutensohn M."/>
            <person name="Harholt J."/>
            <person name="Hattori M."/>
            <person name="Heyl A."/>
            <person name="Hirai T."/>
            <person name="Hiwatashi Y."/>
            <person name="Ishikawa M."/>
            <person name="Iwata M."/>
            <person name="Karol K.G."/>
            <person name="Koehler B."/>
            <person name="Kolukisaoglu U."/>
            <person name="Kubo M."/>
            <person name="Kurata T."/>
            <person name="Lalonde S."/>
            <person name="Li K."/>
            <person name="Li Y."/>
            <person name="Litt A."/>
            <person name="Lyons E."/>
            <person name="Manning G."/>
            <person name="Maruyama T."/>
            <person name="Michael T.P."/>
            <person name="Mikami K."/>
            <person name="Miyazaki S."/>
            <person name="Morinaga S."/>
            <person name="Murata T."/>
            <person name="Mueller-Roeber B."/>
            <person name="Nelson D.R."/>
            <person name="Obara M."/>
            <person name="Oguri Y."/>
            <person name="Olmstead R.G."/>
            <person name="Onodera N."/>
            <person name="Petersen B.L."/>
            <person name="Pils B."/>
            <person name="Prigge M."/>
            <person name="Rensing S.A."/>
            <person name="Riano-Pachon D.M."/>
            <person name="Roberts A.W."/>
            <person name="Sato Y."/>
            <person name="Scheller H.V."/>
            <person name="Schulz B."/>
            <person name="Schulz C."/>
            <person name="Shakirov E.V."/>
            <person name="Shibagaki N."/>
            <person name="Shinohara N."/>
            <person name="Shippen D.E."/>
            <person name="Soerensen I."/>
            <person name="Sotooka R."/>
            <person name="Sugimoto N."/>
            <person name="Sugita M."/>
            <person name="Sumikawa N."/>
            <person name="Tanurdzic M."/>
            <person name="Theissen G."/>
            <person name="Ulvskov P."/>
            <person name="Wakazuki S."/>
            <person name="Weng J.K."/>
            <person name="Willats W.W."/>
            <person name="Wipf D."/>
            <person name="Wolf P.G."/>
            <person name="Yang L."/>
            <person name="Zimmer A.D."/>
            <person name="Zhu Q."/>
            <person name="Mitros T."/>
            <person name="Hellsten U."/>
            <person name="Loque D."/>
            <person name="Otillar R."/>
            <person name="Salamov A."/>
            <person name="Schmutz J."/>
            <person name="Shapiro H."/>
            <person name="Lindquist E."/>
            <person name="Lucas S."/>
            <person name="Rokhsar D."/>
            <person name="Grigoriev I.V."/>
        </authorList>
    </citation>
    <scope>NUCLEOTIDE SEQUENCE [LARGE SCALE GENOMIC DNA]</scope>
</reference>
<dbReference type="KEGG" id="smo:SELMODRAFT_161550"/>
<dbReference type="Pfam" id="PF06203">
    <property type="entry name" value="CCT"/>
    <property type="match status" value="1"/>
</dbReference>
<evidence type="ECO:0000313" key="12">
    <source>
        <dbReference type="EMBL" id="EFJ07736.1"/>
    </source>
</evidence>
<dbReference type="InterPro" id="IPR000315">
    <property type="entry name" value="Znf_B-box"/>
</dbReference>
<dbReference type="KEGG" id="smo:SELMODRAFT_185898"/>
<dbReference type="PANTHER" id="PTHR31319">
    <property type="entry name" value="ZINC FINGER PROTEIN CONSTANS-LIKE 4"/>
    <property type="match status" value="1"/>
</dbReference>
<keyword evidence="3" id="KW-0479">Metal-binding</keyword>
<dbReference type="Gramene" id="EFJ07736">
    <property type="protein sequence ID" value="EFJ07736"/>
    <property type="gene ID" value="SELMODRAFT_185898"/>
</dbReference>
<dbReference type="AlphaFoldDB" id="D8T6J4"/>
<evidence type="ECO:0000256" key="3">
    <source>
        <dbReference type="ARBA" id="ARBA00022723"/>
    </source>
</evidence>
<dbReference type="InParanoid" id="D8T6J4"/>
<dbReference type="PROSITE" id="PS50119">
    <property type="entry name" value="ZF_BBOX"/>
    <property type="match status" value="2"/>
</dbReference>
<evidence type="ECO:0000313" key="13">
    <source>
        <dbReference type="Proteomes" id="UP000001514"/>
    </source>
</evidence>
<dbReference type="InterPro" id="IPR049808">
    <property type="entry name" value="CONSTANS-like_Bbox1"/>
</dbReference>
<keyword evidence="4" id="KW-0862">Zinc</keyword>
<dbReference type="eggNOG" id="KOG1601">
    <property type="taxonomic scope" value="Eukaryota"/>
</dbReference>
<evidence type="ECO:0000256" key="8">
    <source>
        <dbReference type="SAM" id="MobiDB-lite"/>
    </source>
</evidence>
<evidence type="ECO:0000313" key="11">
    <source>
        <dbReference type="EMBL" id="EFJ07683.1"/>
    </source>
</evidence>